<dbReference type="Gene3D" id="1.10.10.10">
    <property type="entry name" value="Winged helix-like DNA-binding domain superfamily/Winged helix DNA-binding domain"/>
    <property type="match status" value="1"/>
</dbReference>
<organism evidence="2 3">
    <name type="scientific">Sinomonas terrae</name>
    <dbReference type="NCBI Taxonomy" id="2908838"/>
    <lineage>
        <taxon>Bacteria</taxon>
        <taxon>Bacillati</taxon>
        <taxon>Actinomycetota</taxon>
        <taxon>Actinomycetes</taxon>
        <taxon>Micrococcales</taxon>
        <taxon>Micrococcaceae</taxon>
        <taxon>Sinomonas</taxon>
    </lineage>
</organism>
<evidence type="ECO:0000313" key="2">
    <source>
        <dbReference type="EMBL" id="MCH6470942.1"/>
    </source>
</evidence>
<gene>
    <name evidence="2" type="ORF">L0M17_13310</name>
</gene>
<reference evidence="2 3" key="1">
    <citation type="submission" date="2022-03" db="EMBL/GenBank/DDBJ databases">
        <title>Sinomonas sp. isolated from a soil.</title>
        <authorList>
            <person name="Han J."/>
            <person name="Kim D.-U."/>
        </authorList>
    </citation>
    <scope>NUCLEOTIDE SEQUENCE [LARGE SCALE GENOMIC DNA]</scope>
    <source>
        <strain evidence="2 3">5-5</strain>
    </source>
</reference>
<dbReference type="InterPro" id="IPR036390">
    <property type="entry name" value="WH_DNA-bd_sf"/>
</dbReference>
<name>A0ABS9U369_9MICC</name>
<keyword evidence="3" id="KW-1185">Reference proteome</keyword>
<dbReference type="InterPro" id="IPR011991">
    <property type="entry name" value="ArsR-like_HTH"/>
</dbReference>
<dbReference type="EMBL" id="JAKZBV010000001">
    <property type="protein sequence ID" value="MCH6470942.1"/>
    <property type="molecule type" value="Genomic_DNA"/>
</dbReference>
<evidence type="ECO:0000256" key="1">
    <source>
        <dbReference type="SAM" id="MobiDB-lite"/>
    </source>
</evidence>
<feature type="compositionally biased region" description="Pro residues" evidence="1">
    <location>
        <begin position="10"/>
        <end position="19"/>
    </location>
</feature>
<evidence type="ECO:0000313" key="3">
    <source>
        <dbReference type="Proteomes" id="UP001202922"/>
    </source>
</evidence>
<comment type="caution">
    <text evidence="2">The sequence shown here is derived from an EMBL/GenBank/DDBJ whole genome shotgun (WGS) entry which is preliminary data.</text>
</comment>
<dbReference type="Proteomes" id="UP001202922">
    <property type="component" value="Unassembled WGS sequence"/>
</dbReference>
<dbReference type="CDD" id="cd00090">
    <property type="entry name" value="HTH_ARSR"/>
    <property type="match status" value="1"/>
</dbReference>
<accession>A0ABS9U369</accession>
<feature type="region of interest" description="Disordered" evidence="1">
    <location>
        <begin position="1"/>
        <end position="22"/>
    </location>
</feature>
<sequence length="224" mass="23254">MKNSEADPLGPAPAAPTPARPLSTARAAVLDLLRSRRVPCTVDELARETGQHSNTVREHLEALVLEGLATHAPATTTRRGRPAKLYRAAEAPEASAPYAALAATLAGEIARLAPDPVAAGKDAGARWARGTLGPSAERVPARDARRRVVAELEGLGFGVEAPASGDAVRLVTCPLLAAARVHSDVVCAVHAGLVEEALRLLGHGELPSQLEPFAEPGACLLRLP</sequence>
<dbReference type="Pfam" id="PF12840">
    <property type="entry name" value="HTH_20"/>
    <property type="match status" value="1"/>
</dbReference>
<protein>
    <submittedName>
        <fullName evidence="2">Helix-turn-helix domain-containing protein</fullName>
    </submittedName>
</protein>
<dbReference type="InterPro" id="IPR036388">
    <property type="entry name" value="WH-like_DNA-bd_sf"/>
</dbReference>
<proteinExistence type="predicted"/>
<dbReference type="RefSeq" id="WP_241054483.1">
    <property type="nucleotide sequence ID" value="NZ_JAKZBV010000001.1"/>
</dbReference>
<dbReference type="SUPFAM" id="SSF46785">
    <property type="entry name" value="Winged helix' DNA-binding domain"/>
    <property type="match status" value="1"/>
</dbReference>